<feature type="compositionally biased region" description="Low complexity" evidence="2">
    <location>
        <begin position="238"/>
        <end position="261"/>
    </location>
</feature>
<dbReference type="OrthoDB" id="410751at2759"/>
<evidence type="ECO:0000313" key="3">
    <source>
        <dbReference type="EMBL" id="EFJ51648.1"/>
    </source>
</evidence>
<accession>D8TKZ9</accession>
<dbReference type="PANTHER" id="PTHR40280:SF1">
    <property type="entry name" value="VOC DOMAIN-CONTAINING PROTEIN"/>
    <property type="match status" value="1"/>
</dbReference>
<name>D8TKZ9_VOLCA</name>
<feature type="region of interest" description="Disordered" evidence="2">
    <location>
        <begin position="233"/>
        <end position="275"/>
    </location>
</feature>
<evidence type="ECO:0000256" key="2">
    <source>
        <dbReference type="SAM" id="MobiDB-lite"/>
    </source>
</evidence>
<reference evidence="3 4" key="1">
    <citation type="journal article" date="2010" name="Science">
        <title>Genomic analysis of organismal complexity in the multicellular green alga Volvox carteri.</title>
        <authorList>
            <person name="Prochnik S.E."/>
            <person name="Umen J."/>
            <person name="Nedelcu A.M."/>
            <person name="Hallmann A."/>
            <person name="Miller S.M."/>
            <person name="Nishii I."/>
            <person name="Ferris P."/>
            <person name="Kuo A."/>
            <person name="Mitros T."/>
            <person name="Fritz-Laylin L.K."/>
            <person name="Hellsten U."/>
            <person name="Chapman J."/>
            <person name="Simakov O."/>
            <person name="Rensing S.A."/>
            <person name="Terry A."/>
            <person name="Pangilinan J."/>
            <person name="Kapitonov V."/>
            <person name="Jurka J."/>
            <person name="Salamov A."/>
            <person name="Shapiro H."/>
            <person name="Schmutz J."/>
            <person name="Grimwood J."/>
            <person name="Lindquist E."/>
            <person name="Lucas S."/>
            <person name="Grigoriev I.V."/>
            <person name="Schmitt R."/>
            <person name="Kirk D."/>
            <person name="Rokhsar D.S."/>
        </authorList>
    </citation>
    <scope>NUCLEOTIDE SEQUENCE [LARGE SCALE GENOMIC DNA]</scope>
    <source>
        <strain evidence="4">f. Nagariensis / Eve</strain>
    </source>
</reference>
<dbReference type="SUPFAM" id="SSF54593">
    <property type="entry name" value="Glyoxalase/Bleomycin resistance protein/Dihydroxybiphenyl dioxygenase"/>
    <property type="match status" value="1"/>
</dbReference>
<sequence>MAVVVVVVSRGGPTPVISRWPFFDVRLEVGPVEVSGGGSWRAELGTEVGLRGSTTREHPERQQQEEEEGEEEEDVCQDVGNVAMMEHINLEVPDLEVARLFYGEGLGLTADPGTSGPQRGGLHVMWYNCGRQQVLPSGGSVVGLVMPGEVAEVAERMEGVRKLLGDVALTHAGGDTLEVVDPYGNTFAVHSSLPYFPRGRRGIAYVQLPCFPGTARHIATFYATRLGARCRVSEQDPTTTSTTSTTATTTPAAALTATSRGSGRGGGGGGGGGGSRFPLRAEVVVGPGQKLVFVEQSRLGAGSREDVAPPNRFILNPQKAVTSLFGGWHLAMYVADFSRTFRAVHHPNRPPFNEHPYRDKYGNLQDALRNRQFRFQDIIATEPGAEGDGKGEGDEEVLLYRISHEIRSLHHPLYGRPLYGRETGFV</sequence>
<dbReference type="GeneID" id="9620160"/>
<organism evidence="4">
    <name type="scientific">Volvox carteri f. nagariensis</name>
    <dbReference type="NCBI Taxonomy" id="3068"/>
    <lineage>
        <taxon>Eukaryota</taxon>
        <taxon>Viridiplantae</taxon>
        <taxon>Chlorophyta</taxon>
        <taxon>core chlorophytes</taxon>
        <taxon>Chlorophyceae</taxon>
        <taxon>CS clade</taxon>
        <taxon>Chlamydomonadales</taxon>
        <taxon>Volvocaceae</taxon>
        <taxon>Volvox</taxon>
    </lineage>
</organism>
<dbReference type="KEGG" id="vcn:VOLCADRAFT_87306"/>
<evidence type="ECO:0008006" key="5">
    <source>
        <dbReference type="Google" id="ProtNLM"/>
    </source>
</evidence>
<dbReference type="GO" id="GO:0004462">
    <property type="term" value="F:lactoylglutathione lyase activity"/>
    <property type="evidence" value="ECO:0007669"/>
    <property type="project" value="InterPro"/>
</dbReference>
<proteinExistence type="predicted"/>
<dbReference type="PROSITE" id="PS00934">
    <property type="entry name" value="GLYOXALASE_I_1"/>
    <property type="match status" value="1"/>
</dbReference>
<dbReference type="InterPro" id="IPR018146">
    <property type="entry name" value="Glyoxalase_1_CS"/>
</dbReference>
<feature type="region of interest" description="Disordered" evidence="2">
    <location>
        <begin position="44"/>
        <end position="73"/>
    </location>
</feature>
<dbReference type="GO" id="GO:0046872">
    <property type="term" value="F:metal ion binding"/>
    <property type="evidence" value="ECO:0007669"/>
    <property type="project" value="UniProtKB-KW"/>
</dbReference>
<evidence type="ECO:0000313" key="4">
    <source>
        <dbReference type="Proteomes" id="UP000001058"/>
    </source>
</evidence>
<feature type="compositionally biased region" description="Basic and acidic residues" evidence="2">
    <location>
        <begin position="54"/>
        <end position="64"/>
    </location>
</feature>
<keyword evidence="1" id="KW-0479">Metal-binding</keyword>
<feature type="compositionally biased region" description="Gly residues" evidence="2">
    <location>
        <begin position="262"/>
        <end position="275"/>
    </location>
</feature>
<evidence type="ECO:0000256" key="1">
    <source>
        <dbReference type="ARBA" id="ARBA00022723"/>
    </source>
</evidence>
<dbReference type="RefSeq" id="XP_002947058.1">
    <property type="nucleotide sequence ID" value="XM_002947012.1"/>
</dbReference>
<dbReference type="EMBL" id="GL378326">
    <property type="protein sequence ID" value="EFJ51648.1"/>
    <property type="molecule type" value="Genomic_DNA"/>
</dbReference>
<dbReference type="Proteomes" id="UP000001058">
    <property type="component" value="Unassembled WGS sequence"/>
</dbReference>
<keyword evidence="4" id="KW-1185">Reference proteome</keyword>
<gene>
    <name evidence="3" type="ORF">VOLCADRAFT_87306</name>
</gene>
<dbReference type="InParanoid" id="D8TKZ9"/>
<dbReference type="STRING" id="3068.D8TKZ9"/>
<dbReference type="InterPro" id="IPR029068">
    <property type="entry name" value="Glyas_Bleomycin-R_OHBP_Dase"/>
</dbReference>
<protein>
    <recommendedName>
        <fullName evidence="5">VOC domain-containing protein</fullName>
    </recommendedName>
</protein>
<dbReference type="PANTHER" id="PTHR40280">
    <property type="entry name" value="BLR6907 PROTEIN"/>
    <property type="match status" value="1"/>
</dbReference>
<dbReference type="Gene3D" id="3.10.180.10">
    <property type="entry name" value="2,3-Dihydroxybiphenyl 1,2-Dioxygenase, domain 1"/>
    <property type="match status" value="1"/>
</dbReference>
<dbReference type="AlphaFoldDB" id="D8TKZ9"/>